<evidence type="ECO:0000313" key="2">
    <source>
        <dbReference type="EMBL" id="RYS79354.1"/>
    </source>
</evidence>
<organism evidence="2 3">
    <name type="scientific">[Ruminococcus] torques</name>
    <dbReference type="NCBI Taxonomy" id="33039"/>
    <lineage>
        <taxon>Bacteria</taxon>
        <taxon>Bacillati</taxon>
        <taxon>Bacillota</taxon>
        <taxon>Clostridia</taxon>
        <taxon>Lachnospirales</taxon>
        <taxon>Lachnospiraceae</taxon>
        <taxon>Mediterraneibacter</taxon>
    </lineage>
</organism>
<evidence type="ECO:0000256" key="1">
    <source>
        <dbReference type="SAM" id="SignalP"/>
    </source>
</evidence>
<keyword evidence="1" id="KW-0732">Signal</keyword>
<dbReference type="RefSeq" id="WP_009242949.1">
    <property type="nucleotide sequence ID" value="NZ_AP028249.1"/>
</dbReference>
<evidence type="ECO:0000313" key="3">
    <source>
        <dbReference type="Proteomes" id="UP000292665"/>
    </source>
</evidence>
<protein>
    <submittedName>
        <fullName evidence="2">Uncharacterized protein</fullName>
    </submittedName>
</protein>
<feature type="signal peptide" evidence="1">
    <location>
        <begin position="1"/>
        <end position="23"/>
    </location>
</feature>
<feature type="chain" id="PRO_5039717067" evidence="1">
    <location>
        <begin position="24"/>
        <end position="164"/>
    </location>
</feature>
<dbReference type="Proteomes" id="UP000292665">
    <property type="component" value="Unassembled WGS sequence"/>
</dbReference>
<dbReference type="EMBL" id="RCYR01000015">
    <property type="protein sequence ID" value="RYS79354.1"/>
    <property type="molecule type" value="Genomic_DNA"/>
</dbReference>
<gene>
    <name evidence="2" type="ORF">EAI93_08785</name>
</gene>
<comment type="caution">
    <text evidence="2">The sequence shown here is derived from an EMBL/GenBank/DDBJ whole genome shotgun (WGS) entry which is preliminary data.</text>
</comment>
<proteinExistence type="predicted"/>
<reference evidence="2 3" key="1">
    <citation type="journal article" date="2019" name="Science, e1252229">
        <title>Invertible promoters mediate bacterial phase variation, antibiotic resistance, and host adaptation in the gut.</title>
        <authorList>
            <person name="Jiang X."/>
            <person name="Hall A.B."/>
            <person name="Arthur T.D."/>
            <person name="Plichta D.R."/>
            <person name="Covington C.T."/>
            <person name="Poyet M."/>
            <person name="Crothers J."/>
            <person name="Moses P.L."/>
            <person name="Tolonen A.C."/>
            <person name="Vlamakis H."/>
            <person name="Alm E.J."/>
            <person name="Xavier R.J."/>
        </authorList>
    </citation>
    <scope>NUCLEOTIDE SEQUENCE [LARGE SCALE GENOMIC DNA]</scope>
    <source>
        <strain evidence="3">aa_0143</strain>
    </source>
</reference>
<sequence length="164" mass="18315">MKRRILSILGSAVLLCGIVAASATNVRASDRELKQVDGSYLTTEERSIGYTSSPDLRGVHLMDGESIISKAGISRIYAYGSTTANHEVKYIATIVYVDQYDEKNDEWGQIDAWVAEDENNYYLSTAKSLKVDRGYYYRVHCDHIAGNEYPYEENASTTNGILIP</sequence>
<name>A0A414U261_9FIRM</name>
<dbReference type="AlphaFoldDB" id="A0A414U261"/>
<accession>A0A414U261</accession>